<dbReference type="AlphaFoldDB" id="A0A165EHW5"/>
<gene>
    <name evidence="2" type="ORF">LAESUDRAFT_725444</name>
</gene>
<dbReference type="SUPFAM" id="SSF53448">
    <property type="entry name" value="Nucleotide-diphospho-sugar transferases"/>
    <property type="match status" value="1"/>
</dbReference>
<keyword evidence="1" id="KW-1133">Transmembrane helix</keyword>
<feature type="transmembrane region" description="Helical" evidence="1">
    <location>
        <begin position="57"/>
        <end position="80"/>
    </location>
</feature>
<evidence type="ECO:0000313" key="3">
    <source>
        <dbReference type="Proteomes" id="UP000076871"/>
    </source>
</evidence>
<feature type="transmembrane region" description="Helical" evidence="1">
    <location>
        <begin position="12"/>
        <end position="34"/>
    </location>
</feature>
<dbReference type="Proteomes" id="UP000076871">
    <property type="component" value="Unassembled WGS sequence"/>
</dbReference>
<dbReference type="STRING" id="1314785.A0A165EHW5"/>
<name>A0A165EHW5_9APHY</name>
<dbReference type="GO" id="GO:0016740">
    <property type="term" value="F:transferase activity"/>
    <property type="evidence" value="ECO:0007669"/>
    <property type="project" value="UniProtKB-KW"/>
</dbReference>
<dbReference type="Pfam" id="PF11735">
    <property type="entry name" value="CAP59_mtransfer"/>
    <property type="match status" value="1"/>
</dbReference>
<dbReference type="RefSeq" id="XP_040764822.1">
    <property type="nucleotide sequence ID" value="XM_040908820.1"/>
</dbReference>
<dbReference type="EMBL" id="KV427621">
    <property type="protein sequence ID" value="KZT07082.1"/>
    <property type="molecule type" value="Genomic_DNA"/>
</dbReference>
<reference evidence="2 3" key="1">
    <citation type="journal article" date="2016" name="Mol. Biol. Evol.">
        <title>Comparative Genomics of Early-Diverging Mushroom-Forming Fungi Provides Insights into the Origins of Lignocellulose Decay Capabilities.</title>
        <authorList>
            <person name="Nagy L.G."/>
            <person name="Riley R."/>
            <person name="Tritt A."/>
            <person name="Adam C."/>
            <person name="Daum C."/>
            <person name="Floudas D."/>
            <person name="Sun H."/>
            <person name="Yadav J.S."/>
            <person name="Pangilinan J."/>
            <person name="Larsson K.H."/>
            <person name="Matsuura K."/>
            <person name="Barry K."/>
            <person name="Labutti K."/>
            <person name="Kuo R."/>
            <person name="Ohm R.A."/>
            <person name="Bhattacharya S.S."/>
            <person name="Shirouzu T."/>
            <person name="Yoshinaga Y."/>
            <person name="Martin F.M."/>
            <person name="Grigoriev I.V."/>
            <person name="Hibbett D.S."/>
        </authorList>
    </citation>
    <scope>NUCLEOTIDE SEQUENCE [LARGE SCALE GENOMIC DNA]</scope>
    <source>
        <strain evidence="2 3">93-53</strain>
    </source>
</reference>
<dbReference type="InParanoid" id="A0A165EHW5"/>
<dbReference type="InterPro" id="IPR029044">
    <property type="entry name" value="Nucleotide-diphossugar_trans"/>
</dbReference>
<feature type="transmembrane region" description="Helical" evidence="1">
    <location>
        <begin position="154"/>
        <end position="172"/>
    </location>
</feature>
<keyword evidence="3" id="KW-1185">Reference proteome</keyword>
<evidence type="ECO:0000313" key="2">
    <source>
        <dbReference type="EMBL" id="KZT07082.1"/>
    </source>
</evidence>
<dbReference type="InterPro" id="IPR021047">
    <property type="entry name" value="Mannosyltransferase_CMT1"/>
</dbReference>
<dbReference type="PANTHER" id="PTHR34144">
    <property type="entry name" value="CHROMOSOME 8, WHOLE GENOME SHOTGUN SEQUENCE"/>
    <property type="match status" value="1"/>
</dbReference>
<keyword evidence="2" id="KW-0808">Transferase</keyword>
<protein>
    <submittedName>
        <fullName evidence="2">Glycosyltransferase family 69 protein</fullName>
    </submittedName>
</protein>
<dbReference type="OrthoDB" id="262547at2759"/>
<accession>A0A165EHW5</accession>
<keyword evidence="1" id="KW-0812">Transmembrane</keyword>
<proteinExistence type="predicted"/>
<keyword evidence="1" id="KW-0472">Membrane</keyword>
<organism evidence="2 3">
    <name type="scientific">Laetiporus sulphureus 93-53</name>
    <dbReference type="NCBI Taxonomy" id="1314785"/>
    <lineage>
        <taxon>Eukaryota</taxon>
        <taxon>Fungi</taxon>
        <taxon>Dikarya</taxon>
        <taxon>Basidiomycota</taxon>
        <taxon>Agaricomycotina</taxon>
        <taxon>Agaricomycetes</taxon>
        <taxon>Polyporales</taxon>
        <taxon>Laetiporus</taxon>
    </lineage>
</organism>
<evidence type="ECO:0000256" key="1">
    <source>
        <dbReference type="SAM" id="Phobius"/>
    </source>
</evidence>
<dbReference type="PANTHER" id="PTHR34144:SF7">
    <property type="entry name" value="EXPORT PROTEIN (CAP59), PUTATIVE (AFU_ORTHOLOGUE AFUA_7G05020)-RELATED"/>
    <property type="match status" value="1"/>
</dbReference>
<dbReference type="GeneID" id="63825849"/>
<sequence>MVIPGASLVLRLLLAVLRLPFLLPILSFFVLFRIASHTWCAVYDCNGIWKPAWPDSWSTWVICLVVASINTAIWLLWLLGREGIILGYDRWRRGQKYRRGHARPQNGSPRRSQDEDEYMLLPETDHDDERRRSASAVSPNSEWRETRMPSLRTVFWWTQAVLYASIVLVGSWEALHYEHPNDIRFRPELRRALADPQRNPAGYAKGEKIFIAAAFYDNEQVLPYWMQTMLSVITYLGTQNVFVSIVESNSHDKTPELLRGFAATLAERGVAQRILVHDDAVEKPDDMSFNNRINFLAAVRNRAMEPLVEDGGYDRVLFSNDVYVEPESVIELLETRNGTYDMVCGMDFNHFGAYDAWVLRDRLGHLTSTIWPYFIDAPSIQQMREDLPVPAFTCWNGIVVFNAEPLLPIALRPNRTLSPLALSSPLPRTHPAARNPDLRGPSPALTPPLRFRSADRGAGECFSSESFLLPYDMRRLFGLDRIYVNPRVVTSYQWKFYVWYKWVLSHRLVRWWVREVYDGWRMERKKMIVGDEASVWVWNGGDCHPWW</sequence>